<evidence type="ECO:0000313" key="1">
    <source>
        <dbReference type="EMBL" id="SPF44441.1"/>
    </source>
</evidence>
<dbReference type="Pfam" id="PF08843">
    <property type="entry name" value="AbiEii"/>
    <property type="match status" value="1"/>
</dbReference>
<dbReference type="Proteomes" id="UP000238701">
    <property type="component" value="Unassembled WGS sequence"/>
</dbReference>
<organism evidence="1 2">
    <name type="scientific">Candidatus Sulfotelmatobacter kueseliae</name>
    <dbReference type="NCBI Taxonomy" id="2042962"/>
    <lineage>
        <taxon>Bacteria</taxon>
        <taxon>Pseudomonadati</taxon>
        <taxon>Acidobacteriota</taxon>
        <taxon>Terriglobia</taxon>
        <taxon>Terriglobales</taxon>
        <taxon>Candidatus Korobacteraceae</taxon>
        <taxon>Candidatus Sulfotelmatobacter</taxon>
    </lineage>
</organism>
<evidence type="ECO:0008006" key="3">
    <source>
        <dbReference type="Google" id="ProtNLM"/>
    </source>
</evidence>
<proteinExistence type="predicted"/>
<name>A0A2U3KXQ8_9BACT</name>
<dbReference type="EMBL" id="OMOD01000148">
    <property type="protein sequence ID" value="SPF44441.1"/>
    <property type="molecule type" value="Genomic_DNA"/>
</dbReference>
<accession>A0A2U3KXQ8</accession>
<evidence type="ECO:0000313" key="2">
    <source>
        <dbReference type="Proteomes" id="UP000238701"/>
    </source>
</evidence>
<protein>
    <recommendedName>
        <fullName evidence="3">Nucleotidyl transferase AbiEii/AbiGii toxin family protein</fullName>
    </recommendedName>
</protein>
<dbReference type="OrthoDB" id="195555at2"/>
<dbReference type="AlphaFoldDB" id="A0A2U3KXQ8"/>
<sequence>MFTPRFEILPFAQRRLWNELKHIPKEFVLYGGTALALRLGHRSSEDFAFFSNHSFSPDVLRKAIPPLQDAEMVQFEANTLTAIVDRTGPVKVSFFGGLKLDRVEDPDVAQDNGIKVASLLDIAATKLATIQQRAQARDYEDLAATLAAGISLSEGLAAAGTVYGKEFNGALSLKALTYFADGDLPKLSSETQTKLRVLAGQINLKQIPRLKAKVGVTEERASRA</sequence>
<reference evidence="2" key="1">
    <citation type="submission" date="2018-02" db="EMBL/GenBank/DDBJ databases">
        <authorList>
            <person name="Hausmann B."/>
        </authorList>
    </citation>
    <scope>NUCLEOTIDE SEQUENCE [LARGE SCALE GENOMIC DNA]</scope>
    <source>
        <strain evidence="2">Peat soil MAG SbA1</strain>
    </source>
</reference>
<dbReference type="InterPro" id="IPR014942">
    <property type="entry name" value="AbiEii"/>
</dbReference>
<gene>
    <name evidence="1" type="ORF">SBA1_530077</name>
</gene>